<keyword evidence="1" id="KW-0812">Transmembrane</keyword>
<dbReference type="GeneID" id="9953608"/>
<evidence type="ECO:0000313" key="2">
    <source>
        <dbReference type="EMBL" id="EFO12422.1"/>
    </source>
</evidence>
<feature type="transmembrane region" description="Helical" evidence="1">
    <location>
        <begin position="12"/>
        <end position="31"/>
    </location>
</feature>
<sequence>MHKDIRPFHTILLLSTAYVIIIITITTATTITTTTTTTIPSICSSNSTTHQHIITPVLSVLVQLPLIKYNVGINDDDNNSNNFTIIEFIPDYLIKMAEE</sequence>
<accession>A0A1S0TE52</accession>
<proteinExistence type="predicted"/>
<dbReference type="RefSeq" id="XP_003151647.1">
    <property type="nucleotide sequence ID" value="XM_003151599.1"/>
</dbReference>
<dbReference type="AlphaFoldDB" id="A0A1S0TE52"/>
<gene>
    <name evidence="2" type="ORF">LOAG_16112</name>
</gene>
<protein>
    <submittedName>
        <fullName evidence="2">Uncharacterized protein</fullName>
    </submittedName>
</protein>
<name>A0A1S0TE52_LOALO</name>
<keyword evidence="1" id="KW-0472">Membrane</keyword>
<dbReference type="InParanoid" id="A0A1S0TE52"/>
<organism evidence="2">
    <name type="scientific">Loa loa</name>
    <name type="common">Eye worm</name>
    <name type="synonym">Filaria loa</name>
    <dbReference type="NCBI Taxonomy" id="7209"/>
    <lineage>
        <taxon>Eukaryota</taxon>
        <taxon>Metazoa</taxon>
        <taxon>Ecdysozoa</taxon>
        <taxon>Nematoda</taxon>
        <taxon>Chromadorea</taxon>
        <taxon>Rhabditida</taxon>
        <taxon>Spirurina</taxon>
        <taxon>Spiruromorpha</taxon>
        <taxon>Filarioidea</taxon>
        <taxon>Onchocercidae</taxon>
        <taxon>Loa</taxon>
    </lineage>
</organism>
<dbReference type="KEGG" id="loa:LOAG_16112"/>
<reference evidence="2" key="1">
    <citation type="submission" date="2012-04" db="EMBL/GenBank/DDBJ databases">
        <title>The Genome Sequence of Loa loa.</title>
        <authorList>
            <consortium name="The Broad Institute Genome Sequencing Platform"/>
            <consortium name="Broad Institute Genome Sequencing Center for Infectious Disease"/>
            <person name="Nutman T.B."/>
            <person name="Fink D.L."/>
            <person name="Russ C."/>
            <person name="Young S."/>
            <person name="Zeng Q."/>
            <person name="Gargeya S."/>
            <person name="Alvarado L."/>
            <person name="Berlin A."/>
            <person name="Chapman S.B."/>
            <person name="Chen Z."/>
            <person name="Freedman E."/>
            <person name="Gellesch M."/>
            <person name="Goldberg J."/>
            <person name="Griggs A."/>
            <person name="Gujja S."/>
            <person name="Heilman E.R."/>
            <person name="Heiman D."/>
            <person name="Howarth C."/>
            <person name="Mehta T."/>
            <person name="Neiman D."/>
            <person name="Pearson M."/>
            <person name="Roberts A."/>
            <person name="Saif S."/>
            <person name="Shea T."/>
            <person name="Shenoy N."/>
            <person name="Sisk P."/>
            <person name="Stolte C."/>
            <person name="Sykes S."/>
            <person name="White J."/>
            <person name="Yandava C."/>
            <person name="Haas B."/>
            <person name="Henn M.R."/>
            <person name="Nusbaum C."/>
            <person name="Birren B."/>
        </authorList>
    </citation>
    <scope>NUCLEOTIDE SEQUENCE [LARGE SCALE GENOMIC DNA]</scope>
</reference>
<keyword evidence="1" id="KW-1133">Transmembrane helix</keyword>
<dbReference type="CTD" id="9953608"/>
<dbReference type="EMBL" id="JH712423">
    <property type="protein sequence ID" value="EFO12422.1"/>
    <property type="molecule type" value="Genomic_DNA"/>
</dbReference>
<evidence type="ECO:0000256" key="1">
    <source>
        <dbReference type="SAM" id="Phobius"/>
    </source>
</evidence>